<reference evidence="1 2" key="1">
    <citation type="journal article" date="2019" name="Int. J. Syst. Evol. Microbiol.">
        <title>Anaerobacillus alkaliphilus sp. nov., a novel alkaliphilic and moderately halophilic bacterium.</title>
        <authorList>
            <person name="Borsodi A.K."/>
            <person name="Aszalos J.M."/>
            <person name="Bihari P."/>
            <person name="Nagy I."/>
            <person name="Schumann P."/>
            <person name="Sproer C."/>
            <person name="Kovacs A.L."/>
            <person name="Boka K."/>
            <person name="Dobosy P."/>
            <person name="Ovari M."/>
            <person name="Szili-Kovacs T."/>
            <person name="Toth E."/>
        </authorList>
    </citation>
    <scope>NUCLEOTIDE SEQUENCE [LARGE SCALE GENOMIC DNA]</scope>
    <source>
        <strain evidence="1 2">B16-10</strain>
    </source>
</reference>
<organism evidence="1 2">
    <name type="scientific">Anaerobacillus alkaliphilus</name>
    <dbReference type="NCBI Taxonomy" id="1548597"/>
    <lineage>
        <taxon>Bacteria</taxon>
        <taxon>Bacillati</taxon>
        <taxon>Bacillota</taxon>
        <taxon>Bacilli</taxon>
        <taxon>Bacillales</taxon>
        <taxon>Bacillaceae</taxon>
        <taxon>Anaerobacillus</taxon>
    </lineage>
</organism>
<dbReference type="AlphaFoldDB" id="A0A4Q0VMV5"/>
<dbReference type="InterPro" id="IPR026838">
    <property type="entry name" value="YheC/D"/>
</dbReference>
<dbReference type="OrthoDB" id="7869153at2"/>
<dbReference type="RefSeq" id="WP_129080440.1">
    <property type="nucleotide sequence ID" value="NZ_QOUX01000047.1"/>
</dbReference>
<dbReference type="Gene3D" id="3.30.470.20">
    <property type="entry name" value="ATP-grasp fold, B domain"/>
    <property type="match status" value="1"/>
</dbReference>
<keyword evidence="2" id="KW-1185">Reference proteome</keyword>
<gene>
    <name evidence="1" type="ORF">DS745_22395</name>
</gene>
<sequence>MTLIGMLHRRKDPTTVFKSYAYAISAKAEGAEFVFFTPKSVDFEKQCIYGKIYENGEWLDTVTRFPDVIYNASYVSSSANDIVDKLQEVIPFTSYSIGDKLGVNDRLKVAKDFSQYLIPSEELHDWEQFIQQLSSFKEVVVKPVTGNKGKGIYFIKKLADAFLIGHELEEQSLSLEQLKEFFHNQLEGNDYLLQPYIRSVTKSGNSLDFRLHVQKNGQGKWVSTSIYPRIAPPNTIVTNISNGGYTSPLESLLYYEYNHVEAFNIKRTLEYFSVALAKHLDEIQKDEFGEELDELGIDVGIDQKKKLWIYEVNWRPGCPPLFYLELDVVRNTIHYAMFLVEKQKREHIKKQQGKRQTKNVTDRQSTDISFVSSFTKHQSKG</sequence>
<dbReference type="SUPFAM" id="SSF56059">
    <property type="entry name" value="Glutathione synthetase ATP-binding domain-like"/>
    <property type="match status" value="1"/>
</dbReference>
<proteinExistence type="predicted"/>
<name>A0A4Q0VMV5_9BACI</name>
<protein>
    <submittedName>
        <fullName evidence="1">YheC/YheD family protein</fullName>
    </submittedName>
</protein>
<dbReference type="EMBL" id="QOUX01000047">
    <property type="protein sequence ID" value="RXI96463.1"/>
    <property type="molecule type" value="Genomic_DNA"/>
</dbReference>
<dbReference type="Proteomes" id="UP000290649">
    <property type="component" value="Unassembled WGS sequence"/>
</dbReference>
<accession>A0A4Q0VMV5</accession>
<dbReference type="Pfam" id="PF14398">
    <property type="entry name" value="ATPgrasp_YheCD"/>
    <property type="match status" value="1"/>
</dbReference>
<evidence type="ECO:0000313" key="2">
    <source>
        <dbReference type="Proteomes" id="UP000290649"/>
    </source>
</evidence>
<comment type="caution">
    <text evidence="1">The sequence shown here is derived from an EMBL/GenBank/DDBJ whole genome shotgun (WGS) entry which is preliminary data.</text>
</comment>
<evidence type="ECO:0000313" key="1">
    <source>
        <dbReference type="EMBL" id="RXI96463.1"/>
    </source>
</evidence>